<name>E6PQC9_9ZZZZ</name>
<comment type="caution">
    <text evidence="1">The sequence shown here is derived from an EMBL/GenBank/DDBJ whole genome shotgun (WGS) entry which is preliminary data.</text>
</comment>
<evidence type="ECO:0000313" key="1">
    <source>
        <dbReference type="EMBL" id="CBH97133.1"/>
    </source>
</evidence>
<protein>
    <submittedName>
        <fullName evidence="1">UNC45 homolog A (UNC-45A) (Stromal membrane-associated protein 1) (Smap-1)</fullName>
    </submittedName>
</protein>
<dbReference type="AlphaFoldDB" id="E6PQC9"/>
<sequence>MKLYCIANMLLSVLCESGINGQGRDTVAK</sequence>
<accession>E6PQC9</accession>
<proteinExistence type="predicted"/>
<organism evidence="1">
    <name type="scientific">mine drainage metagenome</name>
    <dbReference type="NCBI Taxonomy" id="410659"/>
    <lineage>
        <taxon>unclassified sequences</taxon>
        <taxon>metagenomes</taxon>
        <taxon>ecological metagenomes</taxon>
    </lineage>
</organism>
<dbReference type="EMBL" id="CABM01000042">
    <property type="protein sequence ID" value="CBH97133.1"/>
    <property type="molecule type" value="Genomic_DNA"/>
</dbReference>
<gene>
    <name evidence="1" type="ORF">CARN2_2605</name>
</gene>
<reference evidence="1" key="1">
    <citation type="submission" date="2009-10" db="EMBL/GenBank/DDBJ databases">
        <title>Diversity of trophic interactions inside an arsenic-rich microbial ecosystem.</title>
        <authorList>
            <person name="Bertin P.N."/>
            <person name="Heinrich-Salmeron A."/>
            <person name="Pelletier E."/>
            <person name="Goulhen-Chollet F."/>
            <person name="Arsene-Ploetze F."/>
            <person name="Gallien S."/>
            <person name="Calteau A."/>
            <person name="Vallenet D."/>
            <person name="Casiot C."/>
            <person name="Chane-Woon-Ming B."/>
            <person name="Giloteaux L."/>
            <person name="Barakat M."/>
            <person name="Bonnefoy V."/>
            <person name="Bruneel O."/>
            <person name="Chandler M."/>
            <person name="Cleiss J."/>
            <person name="Duran R."/>
            <person name="Elbaz-Poulichet F."/>
            <person name="Fonknechten N."/>
            <person name="Lauga B."/>
            <person name="Mornico D."/>
            <person name="Ortet P."/>
            <person name="Schaeffer C."/>
            <person name="Siguier P."/>
            <person name="Alexander Thil Smith A."/>
            <person name="Van Dorsselaer A."/>
            <person name="Weissenbach J."/>
            <person name="Medigue C."/>
            <person name="Le Paslier D."/>
        </authorList>
    </citation>
    <scope>NUCLEOTIDE SEQUENCE</scope>
</reference>